<evidence type="ECO:0000313" key="1">
    <source>
        <dbReference type="EMBL" id="RKQ33002.1"/>
    </source>
</evidence>
<gene>
    <name evidence="1" type="ORF">D8M06_11455</name>
</gene>
<dbReference type="RefSeq" id="WP_121204539.1">
    <property type="nucleotide sequence ID" value="NZ_RBZP01000008.1"/>
</dbReference>
<proteinExistence type="predicted"/>
<organism evidence="1 2">
    <name type="scientific">Oceanobacillus halophilus</name>
    <dbReference type="NCBI Taxonomy" id="930130"/>
    <lineage>
        <taxon>Bacteria</taxon>
        <taxon>Bacillati</taxon>
        <taxon>Bacillota</taxon>
        <taxon>Bacilli</taxon>
        <taxon>Bacillales</taxon>
        <taxon>Bacillaceae</taxon>
        <taxon>Oceanobacillus</taxon>
    </lineage>
</organism>
<dbReference type="AlphaFoldDB" id="A0A495A0Q2"/>
<dbReference type="EMBL" id="RBZP01000008">
    <property type="protein sequence ID" value="RKQ33002.1"/>
    <property type="molecule type" value="Genomic_DNA"/>
</dbReference>
<evidence type="ECO:0000313" key="2">
    <source>
        <dbReference type="Proteomes" id="UP000269301"/>
    </source>
</evidence>
<dbReference type="OrthoDB" id="2166610at2"/>
<name>A0A495A0Q2_9BACI</name>
<dbReference type="Pfam" id="PF10704">
    <property type="entry name" value="DUF2508"/>
    <property type="match status" value="1"/>
</dbReference>
<reference evidence="1 2" key="1">
    <citation type="journal article" date="2016" name="Int. J. Syst. Evol. Microbiol.">
        <title>Oceanobacillus halophilus sp. nov., a novel moderately halophilic bacterium from a hypersaline lake.</title>
        <authorList>
            <person name="Amoozegar M.A."/>
            <person name="Bagheri M."/>
            <person name="Makhdoumi A."/>
            <person name="Nikou M.M."/>
            <person name="Fazeli S.A.S."/>
            <person name="Schumann P."/>
            <person name="Sproer C."/>
            <person name="Sanchez-Porro C."/>
            <person name="Ventosa A."/>
        </authorList>
    </citation>
    <scope>NUCLEOTIDE SEQUENCE [LARGE SCALE GENOMIC DNA]</scope>
    <source>
        <strain evidence="1 2">DSM 23996</strain>
    </source>
</reference>
<dbReference type="Proteomes" id="UP000269301">
    <property type="component" value="Unassembled WGS sequence"/>
</dbReference>
<accession>A0A495A0Q2</accession>
<dbReference type="InterPro" id="IPR019644">
    <property type="entry name" value="DUF2508"/>
</dbReference>
<keyword evidence="2" id="KW-1185">Reference proteome</keyword>
<comment type="caution">
    <text evidence="1">The sequence shown here is derived from an EMBL/GenBank/DDBJ whole genome shotgun (WGS) entry which is preliminary data.</text>
</comment>
<sequence length="69" mass="8191">MGKKRNKKEVDNELLETIYKLEGEWRQIRSIMEHSIDPTPSGRLQESLAQAKYIFLLREARYRNLSALK</sequence>
<protein>
    <submittedName>
        <fullName evidence="1">DUF2508 family protein</fullName>
    </submittedName>
</protein>